<protein>
    <submittedName>
        <fullName evidence="1">Uncharacterized protein</fullName>
    </submittedName>
</protein>
<accession>A0ACB9L773</accession>
<dbReference type="Proteomes" id="UP000828941">
    <property type="component" value="Chromosome 12"/>
</dbReference>
<comment type="caution">
    <text evidence="1">The sequence shown here is derived from an EMBL/GenBank/DDBJ whole genome shotgun (WGS) entry which is preliminary data.</text>
</comment>
<evidence type="ECO:0000313" key="1">
    <source>
        <dbReference type="EMBL" id="KAI4305302.1"/>
    </source>
</evidence>
<name>A0ACB9L773_BAUVA</name>
<reference evidence="1 2" key="1">
    <citation type="journal article" date="2022" name="DNA Res.">
        <title>Chromosomal-level genome assembly of the orchid tree Bauhinia variegata (Leguminosae; Cercidoideae) supports the allotetraploid origin hypothesis of Bauhinia.</title>
        <authorList>
            <person name="Zhong Y."/>
            <person name="Chen Y."/>
            <person name="Zheng D."/>
            <person name="Pang J."/>
            <person name="Liu Y."/>
            <person name="Luo S."/>
            <person name="Meng S."/>
            <person name="Qian L."/>
            <person name="Wei D."/>
            <person name="Dai S."/>
            <person name="Zhou R."/>
        </authorList>
    </citation>
    <scope>NUCLEOTIDE SEQUENCE [LARGE SCALE GENOMIC DNA]</scope>
    <source>
        <strain evidence="1">BV-YZ2020</strain>
    </source>
</reference>
<gene>
    <name evidence="1" type="ORF">L6164_028675</name>
</gene>
<organism evidence="1 2">
    <name type="scientific">Bauhinia variegata</name>
    <name type="common">Purple orchid tree</name>
    <name type="synonym">Phanera variegata</name>
    <dbReference type="NCBI Taxonomy" id="167791"/>
    <lineage>
        <taxon>Eukaryota</taxon>
        <taxon>Viridiplantae</taxon>
        <taxon>Streptophyta</taxon>
        <taxon>Embryophyta</taxon>
        <taxon>Tracheophyta</taxon>
        <taxon>Spermatophyta</taxon>
        <taxon>Magnoliopsida</taxon>
        <taxon>eudicotyledons</taxon>
        <taxon>Gunneridae</taxon>
        <taxon>Pentapetalae</taxon>
        <taxon>rosids</taxon>
        <taxon>fabids</taxon>
        <taxon>Fabales</taxon>
        <taxon>Fabaceae</taxon>
        <taxon>Cercidoideae</taxon>
        <taxon>Cercideae</taxon>
        <taxon>Bauhiniinae</taxon>
        <taxon>Bauhinia</taxon>
    </lineage>
</organism>
<proteinExistence type="predicted"/>
<keyword evidence="2" id="KW-1185">Reference proteome</keyword>
<sequence length="435" mass="47890">MASWVRGKCIGKGAFGSVSIGVSKSDGGVFAVKSVDRQTGLPGQLEALENEIRVLRELSASPYVVGYLGDDVTYEVGATTSYRNLHMEYLPDGTVAELASRNGRKDADVDERLIRYYTWCLVHALRYVHSRGIVHCDVKGRNVLVGPNGGIAKLADFGSAVKFGGVGDQMLPRGTPFWMAPEVIRGESQGAESDVWSLGCTVIEMVIGKPAWEDHGVDTLSRIGYSGDIPEFPSQLSELGHDFLGKCLGREPSQRWNCDQLLQHPFLCSTPPNKLVESSPRCVLDWDNSEFSDEEEEIGVNSVQLANDRIGKLATSERVDWESDDWVAVRTVATDTEPTTEASAGPDGSSGDHGEWTNLEYPSFTRVEREEEGTSWGELDSRANPEMEKFGRRSSVVWRYCGRVGFPRRYGSRNSDSDLVVSHDLPKAQDPTETT</sequence>
<evidence type="ECO:0000313" key="2">
    <source>
        <dbReference type="Proteomes" id="UP000828941"/>
    </source>
</evidence>
<dbReference type="EMBL" id="CM039437">
    <property type="protein sequence ID" value="KAI4305302.1"/>
    <property type="molecule type" value="Genomic_DNA"/>
</dbReference>